<proteinExistence type="predicted"/>
<evidence type="ECO:0000313" key="1">
    <source>
        <dbReference type="EMBL" id="QJA90059.1"/>
    </source>
</evidence>
<sequence>MDGKTLLYRLRNLLDEHSSGTWLDPRTSYAFLWEAAKQFASRAACLTGSQQFVTVADQENYVLNADFLRLFLMDRDNEYYIKFSSDNGDSFIKFRDFEDIRNSNYTRTVDIKQTSITTTATTLQDTGQDFSDWAVTPSSSSDEALYKVTVTNTIGGSFWAYLGAYSTTTNANDTVAVYSDKSLSSTGWNGGTPSGTASYYKIENVSSQRVPSYFTIRDRQSLYTQITGTATSTGAATGGECTLTDTSATFITSEFANPGDTVHNTTDGSDGMVLSISADTAAKVALFGGTANDWTSADAYVIQPQGRLEIVLDPPPSKSNDIVRVEYIARPNPVYSDYGIYRFRQSNAMEAVIKYAAWLYKYRDAEPNFGDKLYMFFDNAVRQEHSNLRPFVKRRGFTVNFKKRR</sequence>
<dbReference type="AlphaFoldDB" id="A0A6M3L6X6"/>
<gene>
    <name evidence="1" type="ORF">MM415B02453_0010</name>
</gene>
<name>A0A6M3L6X6_9ZZZZ</name>
<accession>A0A6M3L6X6</accession>
<organism evidence="1">
    <name type="scientific">viral metagenome</name>
    <dbReference type="NCBI Taxonomy" id="1070528"/>
    <lineage>
        <taxon>unclassified sequences</taxon>
        <taxon>metagenomes</taxon>
        <taxon>organismal metagenomes</taxon>
    </lineage>
</organism>
<reference evidence="1" key="1">
    <citation type="submission" date="2020-03" db="EMBL/GenBank/DDBJ databases">
        <title>The deep terrestrial virosphere.</title>
        <authorList>
            <person name="Holmfeldt K."/>
            <person name="Nilsson E."/>
            <person name="Simone D."/>
            <person name="Lopez-Fernandez M."/>
            <person name="Wu X."/>
            <person name="de Brujin I."/>
            <person name="Lundin D."/>
            <person name="Andersson A."/>
            <person name="Bertilsson S."/>
            <person name="Dopson M."/>
        </authorList>
    </citation>
    <scope>NUCLEOTIDE SEQUENCE</scope>
    <source>
        <strain evidence="1">MM415B02453</strain>
    </source>
</reference>
<dbReference type="EMBL" id="MT142888">
    <property type="protein sequence ID" value="QJA90059.1"/>
    <property type="molecule type" value="Genomic_DNA"/>
</dbReference>
<protein>
    <submittedName>
        <fullName evidence="1">Uncharacterized protein</fullName>
    </submittedName>
</protein>